<dbReference type="RefSeq" id="XP_069226418.1">
    <property type="nucleotide sequence ID" value="XM_069376672.1"/>
</dbReference>
<organism evidence="18 19">
    <name type="scientific">Cladosporium halotolerans</name>
    <dbReference type="NCBI Taxonomy" id="1052096"/>
    <lineage>
        <taxon>Eukaryota</taxon>
        <taxon>Fungi</taxon>
        <taxon>Dikarya</taxon>
        <taxon>Ascomycota</taxon>
        <taxon>Pezizomycotina</taxon>
        <taxon>Dothideomycetes</taxon>
        <taxon>Dothideomycetidae</taxon>
        <taxon>Cladosporiales</taxon>
        <taxon>Cladosporiaceae</taxon>
        <taxon>Cladosporium</taxon>
    </lineage>
</organism>
<dbReference type="InterPro" id="IPR000322">
    <property type="entry name" value="Glyco_hydro_31_TIM"/>
</dbReference>
<dbReference type="SUPFAM" id="SSF49452">
    <property type="entry name" value="Starch-binding domain-like"/>
    <property type="match status" value="1"/>
</dbReference>
<dbReference type="PANTHER" id="PTHR22762:SF67">
    <property type="entry name" value="ALPHA_BETA-GLUCOSIDASE AGDC-RELATED"/>
    <property type="match status" value="1"/>
</dbReference>
<evidence type="ECO:0000256" key="2">
    <source>
        <dbReference type="ARBA" id="ARBA00001657"/>
    </source>
</evidence>
<dbReference type="InterPro" id="IPR013784">
    <property type="entry name" value="Carb-bd-like_fold"/>
</dbReference>
<dbReference type="GO" id="GO:0004558">
    <property type="term" value="F:alpha-1,4-glucosidase activity"/>
    <property type="evidence" value="ECO:0007669"/>
    <property type="project" value="UniProtKB-EC"/>
</dbReference>
<proteinExistence type="inferred from homology"/>
<comment type="catalytic activity">
    <reaction evidence="2">
        <text>Hydrolysis of terminal, non-reducing (1-&gt;4)-linked alpha-D-glucose residues with release of alpha-D-glucose.</text>
        <dbReference type="EC" id="3.2.1.20"/>
    </reaction>
</comment>
<keyword evidence="11" id="KW-0961">Cell wall biogenesis/degradation</keyword>
<dbReference type="Gene3D" id="3.20.20.80">
    <property type="entry name" value="Glycosidases"/>
    <property type="match status" value="2"/>
</dbReference>
<dbReference type="SUPFAM" id="SSF51011">
    <property type="entry name" value="Glycosyl hydrolase domain"/>
    <property type="match status" value="1"/>
</dbReference>
<accession>A0AB34KH67</accession>
<dbReference type="InterPro" id="IPR025887">
    <property type="entry name" value="Glyco_hydro_31_N_dom"/>
</dbReference>
<keyword evidence="19" id="KW-1185">Reference proteome</keyword>
<dbReference type="Pfam" id="PF13802">
    <property type="entry name" value="Gal_mutarotas_2"/>
    <property type="match status" value="1"/>
</dbReference>
<dbReference type="Proteomes" id="UP000803884">
    <property type="component" value="Unassembled WGS sequence"/>
</dbReference>
<keyword evidence="12" id="KW-0624">Polysaccharide degradation</keyword>
<dbReference type="GO" id="GO:0000272">
    <property type="term" value="P:polysaccharide catabolic process"/>
    <property type="evidence" value="ECO:0007669"/>
    <property type="project" value="UniProtKB-KW"/>
</dbReference>
<feature type="compositionally biased region" description="Polar residues" evidence="15">
    <location>
        <begin position="563"/>
        <end position="581"/>
    </location>
</feature>
<comment type="subcellular location">
    <subcellularLocation>
        <location evidence="3">Secreted</location>
    </subcellularLocation>
</comment>
<evidence type="ECO:0000256" key="5">
    <source>
        <dbReference type="ARBA" id="ARBA00022525"/>
    </source>
</evidence>
<comment type="function">
    <text evidence="13">Glucosidase involved in the degradation of cellulosic biomass. Has both alpha- and beta-glucosidase activity.</text>
</comment>
<comment type="similarity">
    <text evidence="4 14">Belongs to the glycosyl hydrolase 31 family.</text>
</comment>
<feature type="region of interest" description="Disordered" evidence="15">
    <location>
        <begin position="563"/>
        <end position="586"/>
    </location>
</feature>
<dbReference type="CDD" id="cd06602">
    <property type="entry name" value="GH31_MGAM_SI_GAA"/>
    <property type="match status" value="1"/>
</dbReference>
<comment type="caution">
    <text evidence="18">The sequence shown here is derived from an EMBL/GenBank/DDBJ whole genome shotgun (WGS) entry which is preliminary data.</text>
</comment>
<protein>
    <recommendedName>
        <fullName evidence="17">CBM20 domain-containing protein</fullName>
    </recommendedName>
</protein>
<dbReference type="GeneID" id="96009510"/>
<evidence type="ECO:0000256" key="9">
    <source>
        <dbReference type="ARBA" id="ARBA00023277"/>
    </source>
</evidence>
<dbReference type="Gene3D" id="2.60.40.10">
    <property type="entry name" value="Immunoglobulins"/>
    <property type="match status" value="1"/>
</dbReference>
<keyword evidence="6 16" id="KW-0732">Signal</keyword>
<dbReference type="SUPFAM" id="SSF51445">
    <property type="entry name" value="(Trans)glycosidases"/>
    <property type="match status" value="1"/>
</dbReference>
<dbReference type="SUPFAM" id="SSF74650">
    <property type="entry name" value="Galactose mutarotase-like"/>
    <property type="match status" value="1"/>
</dbReference>
<comment type="catalytic activity">
    <reaction evidence="1">
        <text>Hydrolysis of terminal, non-reducing beta-D-glucosyl residues with release of beta-D-glucose.</text>
        <dbReference type="EC" id="3.2.1.21"/>
    </reaction>
</comment>
<evidence type="ECO:0000256" key="10">
    <source>
        <dbReference type="ARBA" id="ARBA00023295"/>
    </source>
</evidence>
<dbReference type="Pfam" id="PF01055">
    <property type="entry name" value="Glyco_hydro_31_2nd"/>
    <property type="match status" value="1"/>
</dbReference>
<dbReference type="GO" id="GO:0005576">
    <property type="term" value="C:extracellular region"/>
    <property type="evidence" value="ECO:0007669"/>
    <property type="project" value="UniProtKB-SubCell"/>
</dbReference>
<evidence type="ECO:0000256" key="16">
    <source>
        <dbReference type="SAM" id="SignalP"/>
    </source>
</evidence>
<dbReference type="AlphaFoldDB" id="A0AB34KH67"/>
<keyword evidence="7 14" id="KW-0378">Hydrolase</keyword>
<reference evidence="18 19" key="1">
    <citation type="journal article" date="2020" name="Microbiol. Resour. Announc.">
        <title>Draft Genome Sequence of a Cladosporium Species Isolated from the Mesophotic Ascidian Didemnum maculosum.</title>
        <authorList>
            <person name="Gioti A."/>
            <person name="Siaperas R."/>
            <person name="Nikolaivits E."/>
            <person name="Le Goff G."/>
            <person name="Ouazzani J."/>
            <person name="Kotoulas G."/>
            <person name="Topakas E."/>
        </authorList>
    </citation>
    <scope>NUCLEOTIDE SEQUENCE [LARGE SCALE GENOMIC DNA]</scope>
    <source>
        <strain evidence="18 19">TM138-S3</strain>
    </source>
</reference>
<dbReference type="PROSITE" id="PS51166">
    <property type="entry name" value="CBM20"/>
    <property type="match status" value="1"/>
</dbReference>
<dbReference type="InterPro" id="IPR017853">
    <property type="entry name" value="GH"/>
</dbReference>
<dbReference type="Gene3D" id="2.60.40.1180">
    <property type="entry name" value="Golgi alpha-mannosidase II"/>
    <property type="match status" value="2"/>
</dbReference>
<evidence type="ECO:0000256" key="15">
    <source>
        <dbReference type="SAM" id="MobiDB-lite"/>
    </source>
</evidence>
<evidence type="ECO:0000256" key="12">
    <source>
        <dbReference type="ARBA" id="ARBA00023326"/>
    </source>
</evidence>
<sequence length="990" mass="109372">MTASFGVAVLLAVLPASFANIVPRQDSGSLASCPGYRASDVEVTASGLTASLSLAGEACNAYGTDLEELILTVEYQSDQRLHVKIQDPANQIYQVPASVFDRPPNGESDSSGHDLEFKYEEDPFSFSVVRRESGEVLFDTSAAPIVFEDQFLRLRTSLPENPSLYGLGEHSDSFMLNTTNYTRTLWNRDAYRIPKGTNLYGSHPVYYDHRGDNGTHAVFLLNSNGMDVKIDNADGQYLEYNTVGGILDLYFVSGPTPVEAAQQYSEIVGKTVMMPYWGFGFHQCRYGMRDVYEVAEVVANYSQAEIPLETMWTDIDYMYLRWVFTLDPERFPLELMRDMIDTLHRNDQHYIVMVDPAVAHAPGQNYLAFDQGIDSFMKESNGSLFKGVVWPGVTVFPDWFDPSTQVYWDDQFTTFFNAETGVDIDALWIDMCEPSNFADYGEDPEVEAASRGFPPKPPAIRLGSPRPIPGFSESFQPQCRAVINFNVNATTFFGENILILGSAITLGNDNIVNAAPLGANNYPIWSASIDMPANGTFTYQYLRAQPDGTFIYESTNRTITTGGCDSVGSTQDSITTSSPPQSKFKRYNRPAAHNTALHKRQDSGNAIGLPDRDLINPAYTINNDIGSLSNRTMDTDLIHSGGWAEYDTHNLYGAMMSEASRLAMLNRRPNLRPMVITRSTFAGTGRQVGHWLGDNGAEWDYYLTSITQLLDFTALYQMAYTGSDVCGFSGQTNDNTCARWASLGAFSPFYRNHREVNYPPHEFYRSPLVAESARAAIATRYRLLDYIYTALHVQSTSGTPLIQPMFFAYPSDPACNALQHQYFYGPGLLVAPVTEENSTTASFYLPDDVFYDFYSHEVVRGEGATVTVPDVPFTSIPLYYKGGSIVALRARSANTTTALRRENFQLVIAPGLDGKAAGALYLDDGESLEQEAVSEIEFAYDGEGRLSVSGTFGFEAGVVIEDVVVLGRGAGPASLVPVRVELTGPAEVEV</sequence>
<evidence type="ECO:0000256" key="6">
    <source>
        <dbReference type="ARBA" id="ARBA00022729"/>
    </source>
</evidence>
<dbReference type="GO" id="GO:2001070">
    <property type="term" value="F:starch binding"/>
    <property type="evidence" value="ECO:0007669"/>
    <property type="project" value="InterPro"/>
</dbReference>
<dbReference type="InterPro" id="IPR013783">
    <property type="entry name" value="Ig-like_fold"/>
</dbReference>
<dbReference type="CDD" id="cd14752">
    <property type="entry name" value="GH31_N"/>
    <property type="match status" value="1"/>
</dbReference>
<dbReference type="InterPro" id="IPR002044">
    <property type="entry name" value="CBM20"/>
</dbReference>
<evidence type="ECO:0000256" key="1">
    <source>
        <dbReference type="ARBA" id="ARBA00000448"/>
    </source>
</evidence>
<dbReference type="PANTHER" id="PTHR22762">
    <property type="entry name" value="ALPHA-GLUCOSIDASE"/>
    <property type="match status" value="1"/>
</dbReference>
<evidence type="ECO:0000256" key="3">
    <source>
        <dbReference type="ARBA" id="ARBA00004613"/>
    </source>
</evidence>
<evidence type="ECO:0000256" key="8">
    <source>
        <dbReference type="ARBA" id="ARBA00023180"/>
    </source>
</evidence>
<dbReference type="InterPro" id="IPR013780">
    <property type="entry name" value="Glyco_hydro_b"/>
</dbReference>
<keyword evidence="5" id="KW-0964">Secreted</keyword>
<evidence type="ECO:0000256" key="13">
    <source>
        <dbReference type="ARBA" id="ARBA00025512"/>
    </source>
</evidence>
<dbReference type="GO" id="GO:0008422">
    <property type="term" value="F:beta-glucosidase activity"/>
    <property type="evidence" value="ECO:0007669"/>
    <property type="project" value="UniProtKB-EC"/>
</dbReference>
<keyword evidence="9" id="KW-0119">Carbohydrate metabolism</keyword>
<dbReference type="Pfam" id="PF00686">
    <property type="entry name" value="CBM_20"/>
    <property type="match status" value="1"/>
</dbReference>
<dbReference type="InterPro" id="IPR048395">
    <property type="entry name" value="Glyco_hydro_31_C"/>
</dbReference>
<evidence type="ECO:0000256" key="11">
    <source>
        <dbReference type="ARBA" id="ARBA00023316"/>
    </source>
</evidence>
<dbReference type="EMBL" id="JAAQHG020000036">
    <property type="protein sequence ID" value="KAL1583311.1"/>
    <property type="molecule type" value="Genomic_DNA"/>
</dbReference>
<dbReference type="SMART" id="SM01065">
    <property type="entry name" value="CBM_2"/>
    <property type="match status" value="1"/>
</dbReference>
<evidence type="ECO:0000256" key="14">
    <source>
        <dbReference type="RuleBase" id="RU361185"/>
    </source>
</evidence>
<dbReference type="InterPro" id="IPR011013">
    <property type="entry name" value="Gal_mutarotase_sf_dom"/>
</dbReference>
<feature type="chain" id="PRO_5044331622" description="CBM20 domain-containing protein" evidence="16">
    <location>
        <begin position="20"/>
        <end position="990"/>
    </location>
</feature>
<evidence type="ECO:0000313" key="18">
    <source>
        <dbReference type="EMBL" id="KAL1583311.1"/>
    </source>
</evidence>
<dbReference type="Gene3D" id="2.60.40.1760">
    <property type="entry name" value="glycosyl hydrolase (family 31)"/>
    <property type="match status" value="1"/>
</dbReference>
<evidence type="ECO:0000259" key="17">
    <source>
        <dbReference type="PROSITE" id="PS51166"/>
    </source>
</evidence>
<evidence type="ECO:0000256" key="7">
    <source>
        <dbReference type="ARBA" id="ARBA00022801"/>
    </source>
</evidence>
<evidence type="ECO:0000313" key="19">
    <source>
        <dbReference type="Proteomes" id="UP000803884"/>
    </source>
</evidence>
<dbReference type="GO" id="GO:0071555">
    <property type="term" value="P:cell wall organization"/>
    <property type="evidence" value="ECO:0007669"/>
    <property type="project" value="UniProtKB-KW"/>
</dbReference>
<dbReference type="Pfam" id="PF21365">
    <property type="entry name" value="Glyco_hydro_31_3rd"/>
    <property type="match status" value="1"/>
</dbReference>
<keyword evidence="8" id="KW-0325">Glycoprotein</keyword>
<evidence type="ECO:0000256" key="4">
    <source>
        <dbReference type="ARBA" id="ARBA00007806"/>
    </source>
</evidence>
<feature type="domain" description="CBM20" evidence="17">
    <location>
        <begin position="475"/>
        <end position="578"/>
    </location>
</feature>
<gene>
    <name evidence="18" type="ORF">WHR41_08068</name>
</gene>
<name>A0AB34KH67_9PEZI</name>
<keyword evidence="10 14" id="KW-0326">Glycosidase</keyword>
<feature type="signal peptide" evidence="16">
    <location>
        <begin position="1"/>
        <end position="19"/>
    </location>
</feature>